<keyword evidence="1" id="KW-0812">Transmembrane</keyword>
<sequence length="174" mass="20314">MLRRVRFYNVGKADYNFIKKEELVVYKHFRGESLSEKQYIWLGLKEGNKAPHVYSEWSRYVRKKHKSKSKSELVDFSSYLEYMEDYVSMVISVSNLFYDGVIIGVGITAIFNGIGFSYSSGVAYWVSSVVVLLVVSVILVGVLWALHSYNSKKRIIKMFYKDYRRIIDSLIDKK</sequence>
<dbReference type="Proteomes" id="UP000254051">
    <property type="component" value="Unassembled WGS sequence"/>
</dbReference>
<keyword evidence="3" id="KW-1185">Reference proteome</keyword>
<accession>A0A315ZZZ3</accession>
<name>A0A315ZZZ3_9FIRM</name>
<feature type="transmembrane region" description="Helical" evidence="1">
    <location>
        <begin position="122"/>
        <end position="146"/>
    </location>
</feature>
<evidence type="ECO:0000256" key="1">
    <source>
        <dbReference type="SAM" id="Phobius"/>
    </source>
</evidence>
<keyword evidence="1" id="KW-1133">Transmembrane helix</keyword>
<keyword evidence="1" id="KW-0472">Membrane</keyword>
<gene>
    <name evidence="2" type="ORF">SAMN05216529_104228</name>
</gene>
<dbReference type="RefSeq" id="WP_109710287.1">
    <property type="nucleotide sequence ID" value="NZ_QGDS01000004.1"/>
</dbReference>
<evidence type="ECO:0000313" key="3">
    <source>
        <dbReference type="Proteomes" id="UP000254051"/>
    </source>
</evidence>
<proteinExistence type="predicted"/>
<feature type="transmembrane region" description="Helical" evidence="1">
    <location>
        <begin position="96"/>
        <end position="116"/>
    </location>
</feature>
<reference evidence="3" key="1">
    <citation type="submission" date="2017-07" db="EMBL/GenBank/DDBJ databases">
        <authorList>
            <person name="Varghese N."/>
            <person name="Submissions S."/>
        </authorList>
    </citation>
    <scope>NUCLEOTIDE SEQUENCE [LARGE SCALE GENOMIC DNA]</scope>
    <source>
        <strain evidence="3">NLAE-zl-C134</strain>
    </source>
</reference>
<evidence type="ECO:0000313" key="2">
    <source>
        <dbReference type="EMBL" id="SUQ13916.1"/>
    </source>
</evidence>
<protein>
    <submittedName>
        <fullName evidence="2">Uncharacterized protein</fullName>
    </submittedName>
</protein>
<dbReference type="EMBL" id="UHJJ01000004">
    <property type="protein sequence ID" value="SUQ13916.1"/>
    <property type="molecule type" value="Genomic_DNA"/>
</dbReference>
<organism evidence="2 3">
    <name type="scientific">Faecalicatena contorta</name>
    <dbReference type="NCBI Taxonomy" id="39482"/>
    <lineage>
        <taxon>Bacteria</taxon>
        <taxon>Bacillati</taxon>
        <taxon>Bacillota</taxon>
        <taxon>Clostridia</taxon>
        <taxon>Lachnospirales</taxon>
        <taxon>Lachnospiraceae</taxon>
        <taxon>Faecalicatena</taxon>
    </lineage>
</organism>
<dbReference type="AlphaFoldDB" id="A0A315ZZZ3"/>